<organism evidence="2 3">
    <name type="scientific">Pseudomonas azerbaijanorientalis</name>
    <dbReference type="NCBI Taxonomy" id="2842350"/>
    <lineage>
        <taxon>Bacteria</taxon>
        <taxon>Pseudomonadati</taxon>
        <taxon>Pseudomonadota</taxon>
        <taxon>Gammaproteobacteria</taxon>
        <taxon>Pseudomonadales</taxon>
        <taxon>Pseudomonadaceae</taxon>
        <taxon>Pseudomonas</taxon>
    </lineage>
</organism>
<name>A0ABW8W315_9PSED</name>
<evidence type="ECO:0000313" key="2">
    <source>
        <dbReference type="EMBL" id="MFL8999673.1"/>
    </source>
</evidence>
<comment type="caution">
    <text evidence="2">The sequence shown here is derived from an EMBL/GenBank/DDBJ whole genome shotgun (WGS) entry which is preliminary data.</text>
</comment>
<dbReference type="RefSeq" id="WP_407800193.1">
    <property type="nucleotide sequence ID" value="NZ_JBJNUX010000004.1"/>
</dbReference>
<feature type="transmembrane region" description="Helical" evidence="1">
    <location>
        <begin position="51"/>
        <end position="70"/>
    </location>
</feature>
<keyword evidence="3" id="KW-1185">Reference proteome</keyword>
<dbReference type="Proteomes" id="UP001628646">
    <property type="component" value="Unassembled WGS sequence"/>
</dbReference>
<sequence>MMQFSVKSTIAHVLLILSAMVVMFLIAWMALQLPGVKLDWLEHAQADAPFFTCWRALLYTLIFAGWAATLRLRPAPEDQQRLQRLGLIGFSPIILVELSRV</sequence>
<gene>
    <name evidence="2" type="ORF">ACJ8NA_13560</name>
</gene>
<keyword evidence="1" id="KW-0472">Membrane</keyword>
<proteinExistence type="predicted"/>
<feature type="transmembrane region" description="Helical" evidence="1">
    <location>
        <begin position="12"/>
        <end position="31"/>
    </location>
</feature>
<accession>A0ABW8W315</accession>
<reference evidence="2 3" key="1">
    <citation type="submission" date="2024-12" db="EMBL/GenBank/DDBJ databases">
        <title>Pseudomonas species isolated from Lotus nodules promote plant growth.</title>
        <authorList>
            <person name="Yu Y.-H."/>
            <person name="Kurtenbach J."/>
            <person name="Crosbie D."/>
            <person name="Brachmann A."/>
            <person name="Marin M."/>
        </authorList>
    </citation>
    <scope>NUCLEOTIDE SEQUENCE [LARGE SCALE GENOMIC DNA]</scope>
    <source>
        <strain evidence="2 3">PLb11B</strain>
    </source>
</reference>
<keyword evidence="1" id="KW-0812">Transmembrane</keyword>
<keyword evidence="1" id="KW-1133">Transmembrane helix</keyword>
<evidence type="ECO:0000313" key="3">
    <source>
        <dbReference type="Proteomes" id="UP001628646"/>
    </source>
</evidence>
<protein>
    <submittedName>
        <fullName evidence="2">Uncharacterized protein</fullName>
    </submittedName>
</protein>
<dbReference type="EMBL" id="JBJNUY010000005">
    <property type="protein sequence ID" value="MFL8999673.1"/>
    <property type="molecule type" value="Genomic_DNA"/>
</dbReference>
<evidence type="ECO:0000256" key="1">
    <source>
        <dbReference type="SAM" id="Phobius"/>
    </source>
</evidence>